<dbReference type="GO" id="GO:0019120">
    <property type="term" value="F:hydrolase activity, acting on acid halide bonds, in C-halide compounds"/>
    <property type="evidence" value="ECO:0007669"/>
    <property type="project" value="InterPro"/>
</dbReference>
<dbReference type="InterPro" id="IPR036412">
    <property type="entry name" value="HAD-like_sf"/>
</dbReference>
<dbReference type="InterPro" id="IPR051540">
    <property type="entry name" value="S-2-haloacid_dehalogenase"/>
</dbReference>
<dbReference type="NCBIfam" id="TIGR01428">
    <property type="entry name" value="HAD_type_II"/>
    <property type="match status" value="1"/>
</dbReference>
<sequence>MTRQPVTIIFDVNETLSDLSPVADAFEHLGAGRELAATWFACVLRDGFALTTAGSDASFHDIASNDARDLLTAWLPPVHLDRGVETVMTAFAHVPPHPDVADGLRTLHTAGHRLFTLSNGPTATAERLLDEAGARDTIEQLLTVDGHTPWKPARSAYVEARERIGGAGPVYLAAVHPWDVHGAAGAGLSTIWINRSGREYPAHFSPPTLTVSGVDEIATHL</sequence>
<dbReference type="SUPFAM" id="SSF56784">
    <property type="entry name" value="HAD-like"/>
    <property type="match status" value="1"/>
</dbReference>
<dbReference type="InterPro" id="IPR023214">
    <property type="entry name" value="HAD_sf"/>
</dbReference>
<dbReference type="Gene3D" id="3.40.50.1000">
    <property type="entry name" value="HAD superfamily/HAD-like"/>
    <property type="match status" value="1"/>
</dbReference>
<name>A0A0D0IHT9_9MICO</name>
<accession>A0A0D0IHT9</accession>
<dbReference type="Gene3D" id="1.10.150.240">
    <property type="entry name" value="Putative phosphatase, domain 2"/>
    <property type="match status" value="1"/>
</dbReference>
<reference evidence="2 3" key="1">
    <citation type="submission" date="2015-01" db="EMBL/GenBank/DDBJ databases">
        <title>Draft genome sequence of Leucobacter komagatae strain VKM ST2845.</title>
        <authorList>
            <person name="Karlyshev A.V."/>
            <person name="Kudryashova E.B."/>
        </authorList>
    </citation>
    <scope>NUCLEOTIDE SEQUENCE [LARGE SCALE GENOMIC DNA]</scope>
    <source>
        <strain evidence="2 3">VKM ST2845</strain>
    </source>
</reference>
<keyword evidence="3" id="KW-1185">Reference proteome</keyword>
<dbReference type="EMBL" id="JXSQ01000055">
    <property type="protein sequence ID" value="KIP51249.1"/>
    <property type="molecule type" value="Genomic_DNA"/>
</dbReference>
<dbReference type="OrthoDB" id="3774052at2"/>
<evidence type="ECO:0000256" key="1">
    <source>
        <dbReference type="ARBA" id="ARBA00022801"/>
    </source>
</evidence>
<proteinExistence type="predicted"/>
<evidence type="ECO:0008006" key="4">
    <source>
        <dbReference type="Google" id="ProtNLM"/>
    </source>
</evidence>
<evidence type="ECO:0000313" key="3">
    <source>
        <dbReference type="Proteomes" id="UP000032120"/>
    </source>
</evidence>
<dbReference type="AlphaFoldDB" id="A0A0D0IHT9"/>
<gene>
    <name evidence="2" type="ORF">SD72_16565</name>
</gene>
<evidence type="ECO:0000313" key="2">
    <source>
        <dbReference type="EMBL" id="KIP51249.1"/>
    </source>
</evidence>
<dbReference type="RefSeq" id="WP_042545574.1">
    <property type="nucleotide sequence ID" value="NZ_JXSQ01000055.1"/>
</dbReference>
<comment type="caution">
    <text evidence="2">The sequence shown here is derived from an EMBL/GenBank/DDBJ whole genome shotgun (WGS) entry which is preliminary data.</text>
</comment>
<dbReference type="PANTHER" id="PTHR43316">
    <property type="entry name" value="HYDROLASE, HALOACID DELAHOGENASE-RELATED"/>
    <property type="match status" value="1"/>
</dbReference>
<protein>
    <recommendedName>
        <fullName evidence="4">2-haloacid dehalogenase</fullName>
    </recommendedName>
</protein>
<dbReference type="Proteomes" id="UP000032120">
    <property type="component" value="Unassembled WGS sequence"/>
</dbReference>
<dbReference type="PANTHER" id="PTHR43316:SF3">
    <property type="entry name" value="HALOACID DEHALOGENASE, TYPE II (AFU_ORTHOLOGUE AFUA_2G07750)-RELATED"/>
    <property type="match status" value="1"/>
</dbReference>
<dbReference type="InterPro" id="IPR023198">
    <property type="entry name" value="PGP-like_dom2"/>
</dbReference>
<keyword evidence="1" id="KW-0378">Hydrolase</keyword>
<dbReference type="InterPro" id="IPR006328">
    <property type="entry name" value="2-HAD"/>
</dbReference>
<organism evidence="2 3">
    <name type="scientific">Leucobacter komagatae</name>
    <dbReference type="NCBI Taxonomy" id="55969"/>
    <lineage>
        <taxon>Bacteria</taxon>
        <taxon>Bacillati</taxon>
        <taxon>Actinomycetota</taxon>
        <taxon>Actinomycetes</taxon>
        <taxon>Micrococcales</taxon>
        <taxon>Microbacteriaceae</taxon>
        <taxon>Leucobacter</taxon>
    </lineage>
</organism>
<dbReference type="Pfam" id="PF00702">
    <property type="entry name" value="Hydrolase"/>
    <property type="match status" value="1"/>
</dbReference>